<comment type="caution">
    <text evidence="1">The sequence shown here is derived from an EMBL/GenBank/DDBJ whole genome shotgun (WGS) entry which is preliminary data.</text>
</comment>
<sequence length="435" mass="49252">MPGVGRTDGETVERGWSNINPVATSTKEMGHGHRIDTLDDYFGDWNWKKLVGLGELLSRRLVDAIKQRNIHVADLTGFEDSLPSDQLQKWRAELALWETDPDSNENPFDDKSKDITMGQVKLQLAAEEASESSTSQAPTPEITRSVLISYGIELEEQKRRLRSDRQRLGQHAPVTQMATIQQRTNILHNKIDNWTRAQTLYMPGVAAHQSPLVSGSSTSGLPEDTSLWLPSELPMDTPCDKTLQKHEFRLRVGQAHDSLAAIRRLLQLQAYLYKYKDAYVCGQRQNTKARSTIASAEAKIKAHHLTYSAAYKVVVALAKHVPEVSVPADLKELEKEDIQPMRDRLEAGTEGRRRLAWIWRTIGESAGEEGLVDGIRVEWCKARARALRWTEETELLREEMRRTLVYIAWQSDWWQGLCEGSSEEGSVALEVTRDS</sequence>
<dbReference type="GeneID" id="19203182"/>
<accession>A0A5M3MQ50</accession>
<reference evidence="2" key="1">
    <citation type="journal article" date="2012" name="Science">
        <title>The Paleozoic origin of enzymatic lignin decomposition reconstructed from 31 fungal genomes.</title>
        <authorList>
            <person name="Floudas D."/>
            <person name="Binder M."/>
            <person name="Riley R."/>
            <person name="Barry K."/>
            <person name="Blanchette R.A."/>
            <person name="Henrissat B."/>
            <person name="Martinez A.T."/>
            <person name="Otillar R."/>
            <person name="Spatafora J.W."/>
            <person name="Yadav J.S."/>
            <person name="Aerts A."/>
            <person name="Benoit I."/>
            <person name="Boyd A."/>
            <person name="Carlson A."/>
            <person name="Copeland A."/>
            <person name="Coutinho P.M."/>
            <person name="de Vries R.P."/>
            <person name="Ferreira P."/>
            <person name="Findley K."/>
            <person name="Foster B."/>
            <person name="Gaskell J."/>
            <person name="Glotzer D."/>
            <person name="Gorecki P."/>
            <person name="Heitman J."/>
            <person name="Hesse C."/>
            <person name="Hori C."/>
            <person name="Igarashi K."/>
            <person name="Jurgens J.A."/>
            <person name="Kallen N."/>
            <person name="Kersten P."/>
            <person name="Kohler A."/>
            <person name="Kuees U."/>
            <person name="Kumar T.K.A."/>
            <person name="Kuo A."/>
            <person name="LaButti K."/>
            <person name="Larrondo L.F."/>
            <person name="Lindquist E."/>
            <person name="Ling A."/>
            <person name="Lombard V."/>
            <person name="Lucas S."/>
            <person name="Lundell T."/>
            <person name="Martin R."/>
            <person name="McLaughlin D.J."/>
            <person name="Morgenstern I."/>
            <person name="Morin E."/>
            <person name="Murat C."/>
            <person name="Nagy L.G."/>
            <person name="Nolan M."/>
            <person name="Ohm R.A."/>
            <person name="Patyshakuliyeva A."/>
            <person name="Rokas A."/>
            <person name="Ruiz-Duenas F.J."/>
            <person name="Sabat G."/>
            <person name="Salamov A."/>
            <person name="Samejima M."/>
            <person name="Schmutz J."/>
            <person name="Slot J.C."/>
            <person name="St John F."/>
            <person name="Stenlid J."/>
            <person name="Sun H."/>
            <person name="Sun S."/>
            <person name="Syed K."/>
            <person name="Tsang A."/>
            <person name="Wiebenga A."/>
            <person name="Young D."/>
            <person name="Pisabarro A."/>
            <person name="Eastwood D.C."/>
            <person name="Martin F."/>
            <person name="Cullen D."/>
            <person name="Grigoriev I.V."/>
            <person name="Hibbett D.S."/>
        </authorList>
    </citation>
    <scope>NUCLEOTIDE SEQUENCE [LARGE SCALE GENOMIC DNA]</scope>
    <source>
        <strain evidence="2">RWD-64-598 SS2</strain>
    </source>
</reference>
<protein>
    <submittedName>
        <fullName evidence="1">Uncharacterized protein</fullName>
    </submittedName>
</protein>
<evidence type="ECO:0000313" key="2">
    <source>
        <dbReference type="Proteomes" id="UP000053558"/>
    </source>
</evidence>
<organism evidence="1 2">
    <name type="scientific">Coniophora puteana (strain RWD-64-598)</name>
    <name type="common">Brown rot fungus</name>
    <dbReference type="NCBI Taxonomy" id="741705"/>
    <lineage>
        <taxon>Eukaryota</taxon>
        <taxon>Fungi</taxon>
        <taxon>Dikarya</taxon>
        <taxon>Basidiomycota</taxon>
        <taxon>Agaricomycotina</taxon>
        <taxon>Agaricomycetes</taxon>
        <taxon>Agaricomycetidae</taxon>
        <taxon>Boletales</taxon>
        <taxon>Coniophorineae</taxon>
        <taxon>Coniophoraceae</taxon>
        <taxon>Coniophora</taxon>
    </lineage>
</organism>
<gene>
    <name evidence="1" type="ORF">CONPUDRAFT_153858</name>
</gene>
<evidence type="ECO:0000313" key="1">
    <source>
        <dbReference type="EMBL" id="EIW81308.1"/>
    </source>
</evidence>
<dbReference type="KEGG" id="cput:CONPUDRAFT_153858"/>
<keyword evidence="2" id="KW-1185">Reference proteome</keyword>
<dbReference type="Proteomes" id="UP000053558">
    <property type="component" value="Unassembled WGS sequence"/>
</dbReference>
<dbReference type="InterPro" id="IPR040521">
    <property type="entry name" value="KDZ"/>
</dbReference>
<dbReference type="RefSeq" id="XP_007768678.1">
    <property type="nucleotide sequence ID" value="XM_007770488.1"/>
</dbReference>
<dbReference type="AlphaFoldDB" id="A0A5M3MQ50"/>
<dbReference type="EMBL" id="JH711578">
    <property type="protein sequence ID" value="EIW81308.1"/>
    <property type="molecule type" value="Genomic_DNA"/>
</dbReference>
<proteinExistence type="predicted"/>
<dbReference type="OMA" id="RHEVIND"/>
<name>A0A5M3MQ50_CONPW</name>
<dbReference type="OrthoDB" id="2680741at2759"/>
<dbReference type="Pfam" id="PF18758">
    <property type="entry name" value="KDZ"/>
    <property type="match status" value="1"/>
</dbReference>